<keyword evidence="3" id="KW-1185">Reference proteome</keyword>
<accession>A0ABY4K4I3</accession>
<dbReference type="InterPro" id="IPR032710">
    <property type="entry name" value="NTF2-like_dom_sf"/>
</dbReference>
<evidence type="ECO:0000313" key="2">
    <source>
        <dbReference type="EMBL" id="UPQ75711.1"/>
    </source>
</evidence>
<evidence type="ECO:0000259" key="1">
    <source>
        <dbReference type="Pfam" id="PF13577"/>
    </source>
</evidence>
<dbReference type="SUPFAM" id="SSF54427">
    <property type="entry name" value="NTF2-like"/>
    <property type="match status" value="1"/>
</dbReference>
<name>A0ABY4K4I3_9FLAO</name>
<organism evidence="2 3">
    <name type="scientific">Chryseobacterium nepalense</name>
    <dbReference type="NCBI Taxonomy" id="1854498"/>
    <lineage>
        <taxon>Bacteria</taxon>
        <taxon>Pseudomonadati</taxon>
        <taxon>Bacteroidota</taxon>
        <taxon>Flavobacteriia</taxon>
        <taxon>Flavobacteriales</taxon>
        <taxon>Weeksellaceae</taxon>
        <taxon>Chryseobacterium group</taxon>
        <taxon>Chryseobacterium</taxon>
    </lineage>
</organism>
<dbReference type="Pfam" id="PF13577">
    <property type="entry name" value="SnoaL_4"/>
    <property type="match status" value="1"/>
</dbReference>
<evidence type="ECO:0000313" key="3">
    <source>
        <dbReference type="Proteomes" id="UP000830552"/>
    </source>
</evidence>
<reference evidence="2" key="1">
    <citation type="submission" date="2022-04" db="EMBL/GenBank/DDBJ databases">
        <title>Evolutionary, genomic, and biogeographic characterization of Chryseobacterium nepalense represented by a plastic-degrading bacterium AC3.</title>
        <authorList>
            <person name="Yin Z."/>
            <person name="Liu X."/>
            <person name="Wang D."/>
            <person name="Xie Z."/>
        </authorList>
    </citation>
    <scope>NUCLEOTIDE SEQUENCE</scope>
    <source>
        <strain evidence="2">AC3</strain>
    </source>
</reference>
<proteinExistence type="predicted"/>
<dbReference type="RefSeq" id="WP_248391903.1">
    <property type="nucleotide sequence ID" value="NZ_CP096203.1"/>
</dbReference>
<dbReference type="Proteomes" id="UP000830552">
    <property type="component" value="Chromosome"/>
</dbReference>
<sequence>MNNTLTEDKILLKELIDKVSMLGDEKDFHNQVQLFTENASSETKADGKVIMELKGREVMAKAFAEFLKDVDIVYHFNGPSLFTIRGNEATGTCYCLITLISNQKEKKIMTTVGAVYKDRYVRQDDRWLIDRRIGDFLWQQEREIYST</sequence>
<dbReference type="Gene3D" id="3.10.450.50">
    <property type="match status" value="1"/>
</dbReference>
<gene>
    <name evidence="2" type="ORF">M0D58_16885</name>
</gene>
<dbReference type="EMBL" id="CP096203">
    <property type="protein sequence ID" value="UPQ75711.1"/>
    <property type="molecule type" value="Genomic_DNA"/>
</dbReference>
<feature type="domain" description="SnoaL-like" evidence="1">
    <location>
        <begin position="12"/>
        <end position="132"/>
    </location>
</feature>
<dbReference type="InterPro" id="IPR037401">
    <property type="entry name" value="SnoaL-like"/>
</dbReference>
<protein>
    <submittedName>
        <fullName evidence="2">Nuclear transport factor 2 family protein</fullName>
    </submittedName>
</protein>